<dbReference type="Proteomes" id="UP001525021">
    <property type="component" value="Unassembled WGS sequence"/>
</dbReference>
<keyword evidence="3" id="KW-1185">Reference proteome</keyword>
<evidence type="ECO:0000256" key="1">
    <source>
        <dbReference type="SAM" id="SignalP"/>
    </source>
</evidence>
<gene>
    <name evidence="2" type="ORF">NXZ79_04510</name>
</gene>
<reference evidence="2 3" key="1">
    <citation type="submission" date="2022-08" db="EMBL/GenBank/DDBJ databases">
        <title>Lysinibacillus sequencing.</title>
        <authorList>
            <person name="Dunlap C."/>
        </authorList>
    </citation>
    <scope>NUCLEOTIDE SEQUENCE [LARGE SCALE GENOMIC DNA]</scope>
    <source>
        <strain evidence="2 3">PB211</strain>
    </source>
</reference>
<feature type="chain" id="PRO_5045287830" evidence="1">
    <location>
        <begin position="30"/>
        <end position="195"/>
    </location>
</feature>
<dbReference type="EMBL" id="JANTOO010000006">
    <property type="protein sequence ID" value="MCS1395301.1"/>
    <property type="molecule type" value="Genomic_DNA"/>
</dbReference>
<accession>A0ABT2DK74</accession>
<organism evidence="2 3">
    <name type="scientific">Lysinibacillus pinottii</name>
    <dbReference type="NCBI Taxonomy" id="2973932"/>
    <lineage>
        <taxon>Bacteria</taxon>
        <taxon>Bacillati</taxon>
        <taxon>Bacillota</taxon>
        <taxon>Bacilli</taxon>
        <taxon>Bacillales</taxon>
        <taxon>Bacillaceae</taxon>
        <taxon>Lysinibacillus</taxon>
    </lineage>
</organism>
<comment type="caution">
    <text evidence="2">The sequence shown here is derived from an EMBL/GenBank/DDBJ whole genome shotgun (WGS) entry which is preliminary data.</text>
</comment>
<evidence type="ECO:0000313" key="2">
    <source>
        <dbReference type="EMBL" id="MCS1395301.1"/>
    </source>
</evidence>
<name>A0ABT2DK74_9BACI</name>
<proteinExistence type="predicted"/>
<sequence>MFKRIILPFLILLSVVTAVFTMDSKTATAEEVVDLEEVVNSEEVVVDSEEVINSEENVEVDSEEVTPYFVNDFRYRKVNVKTYNEWSDYKRASDNITTGKGGGSITATKSVTFGTDVSGAIDGLGISTSKSITSSIGYTLNADPNKTVYMGYRVYYKVETGTREYYDLVTGKVLKSNSYTVKVPQHGEFKLITAK</sequence>
<dbReference type="RefSeq" id="WP_012292475.1">
    <property type="nucleotide sequence ID" value="NZ_JANTOO010000006.1"/>
</dbReference>
<evidence type="ECO:0000313" key="3">
    <source>
        <dbReference type="Proteomes" id="UP001525021"/>
    </source>
</evidence>
<protein>
    <submittedName>
        <fullName evidence="2">Uncharacterized protein</fullName>
    </submittedName>
</protein>
<feature type="signal peptide" evidence="1">
    <location>
        <begin position="1"/>
        <end position="29"/>
    </location>
</feature>
<keyword evidence="1" id="KW-0732">Signal</keyword>